<dbReference type="EMBL" id="LT670817">
    <property type="protein sequence ID" value="SHH12749.1"/>
    <property type="molecule type" value="Genomic_DNA"/>
</dbReference>
<proteinExistence type="predicted"/>
<sequence length="110" mass="12187">MYHRATALIAGIIATVLVSGIAMSIPAEAAKLSKAERVALEKATAACKEEAKGMKLSWHLLKHRKYVKNCIIRTAVKADPTVDIEEIRRAVNMKDLRPQRPGEWGCDQMC</sequence>
<gene>
    <name evidence="1" type="ORF">SAMN05443248_3782</name>
</gene>
<name>A0A1M5QG75_9BRAD</name>
<reference evidence="1 2" key="1">
    <citation type="submission" date="2016-11" db="EMBL/GenBank/DDBJ databases">
        <authorList>
            <person name="Jaros S."/>
            <person name="Januszkiewicz K."/>
            <person name="Wedrychowicz H."/>
        </authorList>
    </citation>
    <scope>NUCLEOTIDE SEQUENCE [LARGE SCALE GENOMIC DNA]</scope>
    <source>
        <strain evidence="1 2">GAS138</strain>
    </source>
</reference>
<evidence type="ECO:0000313" key="2">
    <source>
        <dbReference type="Proteomes" id="UP000189796"/>
    </source>
</evidence>
<accession>A0A1M5QG75</accession>
<dbReference type="AlphaFoldDB" id="A0A1M5QG75"/>
<protein>
    <submittedName>
        <fullName evidence="1">Uncharacterized protein</fullName>
    </submittedName>
</protein>
<evidence type="ECO:0000313" key="1">
    <source>
        <dbReference type="EMBL" id="SHH12749.1"/>
    </source>
</evidence>
<dbReference type="RefSeq" id="WP_079602711.1">
    <property type="nucleotide sequence ID" value="NZ_LT670817.1"/>
</dbReference>
<dbReference type="Proteomes" id="UP000189796">
    <property type="component" value="Chromosome I"/>
</dbReference>
<organism evidence="1 2">
    <name type="scientific">Bradyrhizobium erythrophlei</name>
    <dbReference type="NCBI Taxonomy" id="1437360"/>
    <lineage>
        <taxon>Bacteria</taxon>
        <taxon>Pseudomonadati</taxon>
        <taxon>Pseudomonadota</taxon>
        <taxon>Alphaproteobacteria</taxon>
        <taxon>Hyphomicrobiales</taxon>
        <taxon>Nitrobacteraceae</taxon>
        <taxon>Bradyrhizobium</taxon>
    </lineage>
</organism>